<evidence type="ECO:0000313" key="2">
    <source>
        <dbReference type="Proteomes" id="UP000273822"/>
    </source>
</evidence>
<dbReference type="Proteomes" id="UP000273822">
    <property type="component" value="Segment"/>
</dbReference>
<organism evidence="1 2">
    <name type="scientific">Arthrobacter phage Maureen</name>
    <dbReference type="NCBI Taxonomy" id="2419961"/>
    <lineage>
        <taxon>Viruses</taxon>
        <taxon>Duplodnaviria</taxon>
        <taxon>Heunggongvirae</taxon>
        <taxon>Uroviricota</taxon>
        <taxon>Caudoviricetes</taxon>
        <taxon>Casidaviridae</taxon>
        <taxon>Liebevirus</taxon>
        <taxon>Liebevirus liebe</taxon>
        <taxon>Arthrobacter virus Liebe</taxon>
    </lineage>
</organism>
<name>A0A3G2KHR4_9CAUD</name>
<dbReference type="EMBL" id="MH834619">
    <property type="protein sequence ID" value="AYN58497.1"/>
    <property type="molecule type" value="Genomic_DNA"/>
</dbReference>
<evidence type="ECO:0000313" key="1">
    <source>
        <dbReference type="EMBL" id="AYN58497.1"/>
    </source>
</evidence>
<gene>
    <name evidence="1" type="primary">16</name>
    <name evidence="1" type="ORF">PBI_MAUREEN_16</name>
</gene>
<sequence>MPSPAPWRLTYPGEDLLFGSIGSGYVFTAAPDLGAREVDTEDERRPRTDGMSFGQDFLGGRTVTFELDVDGADEADGRAKLARLSRAWRADVVRATPGATATLESGDGRVAFGRPRRFAANDDLAPQGLSTVVADFAVADDTWYGGTEQGVTVALVPEPQGGLLAPLAAPLSTSISSDRSQGVTIGGELPTWPVIEIQGPITDPTVELVGALKMTFKITLAYDQKLVVDTRPWARSILRNGASVAGSITRTSTRLAHAALDPGAYEFVLRGTANNGNPSATIRWREAFIHP</sequence>
<proteinExistence type="predicted"/>
<reference evidence="2" key="1">
    <citation type="submission" date="2018-09" db="EMBL/GenBank/DDBJ databases">
        <authorList>
            <person name="Rimple P.A."/>
            <person name="Stoner T.H."/>
            <person name="Garlena R.A."/>
            <person name="Russell D.A."/>
            <person name="Pope W.H."/>
            <person name="Jacobs-Sera D."/>
            <person name="Hatfull G.F."/>
        </authorList>
    </citation>
    <scope>NUCLEOTIDE SEQUENCE [LARGE SCALE GENOMIC DNA]</scope>
</reference>
<accession>A0A3G2KHR4</accession>
<protein>
    <submittedName>
        <fullName evidence="1">Minor tail protein</fullName>
    </submittedName>
</protein>